<sequence length="417" mass="47185">MEWLNLTISINNIRDAFDKSYKCINKTALIKTQTLIFHIKVLITQYNTLQNLIVTNKSKLTEEHKVQCFKVLSSFGKRLHNTSVRHSIIIEVPTELTKIAEFDESQLRDLDESQPLEDLDIESDIESIEELKFNTVQPNTRNMANALEAQRAYVKQVSATVPEFDGKKLHLNRFVTALKLTDLTKGDQETLAVEVIKTKIIGPLNYKVEHATTIQAIITILQANVKGESPDVIKAKLINAQQRGKTASQYVTEIDSMRKQLEAAYIDGGLDADNADKFATKESISAMTKNCANEALKMILTAGTFSTFNDAMEKYLHCSTEITGNSNTVLFYNGNNRRGNYNAYYRGRGRNNYNHNYNQNYNQGYNNNNRGRGGYRGHGNNRDGGNRRGNQSQNNNNNRNVRNVQSENSQTPLSDQQ</sequence>
<dbReference type="EMBL" id="AY089699">
    <property type="protein sequence ID" value="AAL90437.1"/>
    <property type="molecule type" value="mRNA"/>
</dbReference>
<evidence type="ECO:0000256" key="1">
    <source>
        <dbReference type="SAM" id="MobiDB-lite"/>
    </source>
</evidence>
<feature type="compositionally biased region" description="Polar residues" evidence="1">
    <location>
        <begin position="404"/>
        <end position="417"/>
    </location>
</feature>
<proteinExistence type="evidence at transcript level"/>
<feature type="compositionally biased region" description="Low complexity" evidence="1">
    <location>
        <begin position="350"/>
        <end position="370"/>
    </location>
</feature>
<accession>Q8T3T8</accession>
<feature type="compositionally biased region" description="Low complexity" evidence="1">
    <location>
        <begin position="388"/>
        <end position="403"/>
    </location>
</feature>
<evidence type="ECO:0000313" key="2">
    <source>
        <dbReference type="EMBL" id="AAL90437.1"/>
    </source>
</evidence>
<organism evidence="2">
    <name type="scientific">Drosophila melanogaster</name>
    <name type="common">Fruit fly</name>
    <dbReference type="NCBI Taxonomy" id="7227"/>
    <lineage>
        <taxon>Eukaryota</taxon>
        <taxon>Metazoa</taxon>
        <taxon>Ecdysozoa</taxon>
        <taxon>Arthropoda</taxon>
        <taxon>Hexapoda</taxon>
        <taxon>Insecta</taxon>
        <taxon>Pterygota</taxon>
        <taxon>Neoptera</taxon>
        <taxon>Endopterygota</taxon>
        <taxon>Diptera</taxon>
        <taxon>Brachycera</taxon>
        <taxon>Muscomorpha</taxon>
        <taxon>Ephydroidea</taxon>
        <taxon>Drosophilidae</taxon>
        <taxon>Drosophila</taxon>
        <taxon>Sophophora</taxon>
    </lineage>
</organism>
<protein>
    <submittedName>
        <fullName evidence="2">SD06908p</fullName>
    </submittedName>
</protein>
<reference evidence="2" key="1">
    <citation type="submission" date="2002-03" db="EMBL/GenBank/DDBJ databases">
        <authorList>
            <person name="Stapleton M."/>
            <person name="Brokstein P."/>
            <person name="Hong L."/>
            <person name="Agbayani A."/>
            <person name="Carlson J."/>
            <person name="Champe M."/>
            <person name="Chavez C."/>
            <person name="Dorsett V."/>
            <person name="Dresnek D."/>
            <person name="Farfan D."/>
            <person name="Frise E."/>
            <person name="George R."/>
            <person name="Gonzalez M."/>
            <person name="Guarin H."/>
            <person name="Kronmiller B."/>
            <person name="Li P."/>
            <person name="Liao G."/>
            <person name="Miranda A."/>
            <person name="Mungall C.J."/>
            <person name="Nunoo J."/>
            <person name="Pacleb J."/>
            <person name="Paragas V."/>
            <person name="Park S."/>
            <person name="Patel S."/>
            <person name="Phouanenavong S."/>
            <person name="Wan K."/>
            <person name="Yu C."/>
            <person name="Lewis S.E."/>
            <person name="Rubin G.M."/>
            <person name="Celniker S."/>
        </authorList>
    </citation>
    <scope>NUCLEOTIDE SEQUENCE</scope>
</reference>
<name>Q8T3T8_DROME</name>
<feature type="region of interest" description="Disordered" evidence="1">
    <location>
        <begin position="350"/>
        <end position="417"/>
    </location>
</feature>
<dbReference type="AlphaFoldDB" id="Q8T3T8"/>